<sequence>MAEEGSDSHFTCAEDFATFSAVMPRLDRGIQYAAAFPHQTGVSGILGRPVPARPRLRRATRVIGRRSFGEDGKPGDDKRQEERAS</sequence>
<feature type="region of interest" description="Disordered" evidence="1">
    <location>
        <begin position="63"/>
        <end position="85"/>
    </location>
</feature>
<gene>
    <name evidence="2" type="ORF">F8237_18815</name>
</gene>
<name>A0A5P6P7D1_9BRAD</name>
<dbReference type="EMBL" id="CP044543">
    <property type="protein sequence ID" value="QFI74269.1"/>
    <property type="molecule type" value="Genomic_DNA"/>
</dbReference>
<organism evidence="2 3">
    <name type="scientific">Bradyrhizobium betae</name>
    <dbReference type="NCBI Taxonomy" id="244734"/>
    <lineage>
        <taxon>Bacteria</taxon>
        <taxon>Pseudomonadati</taxon>
        <taxon>Pseudomonadota</taxon>
        <taxon>Alphaproteobacteria</taxon>
        <taxon>Hyphomicrobiales</taxon>
        <taxon>Nitrobacteraceae</taxon>
        <taxon>Bradyrhizobium</taxon>
    </lineage>
</organism>
<dbReference type="KEGG" id="bbet:F8237_18815"/>
<evidence type="ECO:0000313" key="3">
    <source>
        <dbReference type="Proteomes" id="UP000325641"/>
    </source>
</evidence>
<protein>
    <submittedName>
        <fullName evidence="2">Uncharacterized protein</fullName>
    </submittedName>
</protein>
<evidence type="ECO:0000256" key="1">
    <source>
        <dbReference type="SAM" id="MobiDB-lite"/>
    </source>
</evidence>
<dbReference type="AlphaFoldDB" id="A0A5P6P7D1"/>
<accession>A0A5P6P7D1</accession>
<reference evidence="3" key="1">
    <citation type="submission" date="2019-10" db="EMBL/GenBank/DDBJ databases">
        <title>Complete Genome Sequence of Bradyrhizobium betae type strain PL7HG1T.</title>
        <authorList>
            <person name="Bromfield E.S.P."/>
            <person name="Cloutier S."/>
        </authorList>
    </citation>
    <scope>NUCLEOTIDE SEQUENCE [LARGE SCALE GENOMIC DNA]</scope>
    <source>
        <strain evidence="3">PL7HG1</strain>
    </source>
</reference>
<dbReference type="Proteomes" id="UP000325641">
    <property type="component" value="Chromosome"/>
</dbReference>
<feature type="compositionally biased region" description="Basic and acidic residues" evidence="1">
    <location>
        <begin position="67"/>
        <end position="85"/>
    </location>
</feature>
<evidence type="ECO:0000313" key="2">
    <source>
        <dbReference type="EMBL" id="QFI74269.1"/>
    </source>
</evidence>
<proteinExistence type="predicted"/>